<protein>
    <submittedName>
        <fullName evidence="1">Uncharacterized protein</fullName>
    </submittedName>
</protein>
<evidence type="ECO:0000313" key="2">
    <source>
        <dbReference type="Proteomes" id="UP001367508"/>
    </source>
</evidence>
<accession>A0AAN9LMN9</accession>
<dbReference type="AlphaFoldDB" id="A0AAN9LMN9"/>
<dbReference type="EMBL" id="JAYMYQ010000004">
    <property type="protein sequence ID" value="KAK7336263.1"/>
    <property type="molecule type" value="Genomic_DNA"/>
</dbReference>
<proteinExistence type="predicted"/>
<gene>
    <name evidence="1" type="ORF">VNO77_16799</name>
</gene>
<reference evidence="1 2" key="1">
    <citation type="submission" date="2024-01" db="EMBL/GenBank/DDBJ databases">
        <title>The genomes of 5 underutilized Papilionoideae crops provide insights into root nodulation and disease resistanc.</title>
        <authorList>
            <person name="Jiang F."/>
        </authorList>
    </citation>
    <scope>NUCLEOTIDE SEQUENCE [LARGE SCALE GENOMIC DNA]</scope>
    <source>
        <strain evidence="1">LVBAO_FW01</strain>
        <tissue evidence="1">Leaves</tissue>
    </source>
</reference>
<name>A0AAN9LMN9_CANGL</name>
<comment type="caution">
    <text evidence="1">The sequence shown here is derived from an EMBL/GenBank/DDBJ whole genome shotgun (WGS) entry which is preliminary data.</text>
</comment>
<dbReference type="Proteomes" id="UP001367508">
    <property type="component" value="Unassembled WGS sequence"/>
</dbReference>
<evidence type="ECO:0000313" key="1">
    <source>
        <dbReference type="EMBL" id="KAK7336263.1"/>
    </source>
</evidence>
<organism evidence="1 2">
    <name type="scientific">Canavalia gladiata</name>
    <name type="common">Sword bean</name>
    <name type="synonym">Dolichos gladiatus</name>
    <dbReference type="NCBI Taxonomy" id="3824"/>
    <lineage>
        <taxon>Eukaryota</taxon>
        <taxon>Viridiplantae</taxon>
        <taxon>Streptophyta</taxon>
        <taxon>Embryophyta</taxon>
        <taxon>Tracheophyta</taxon>
        <taxon>Spermatophyta</taxon>
        <taxon>Magnoliopsida</taxon>
        <taxon>eudicotyledons</taxon>
        <taxon>Gunneridae</taxon>
        <taxon>Pentapetalae</taxon>
        <taxon>rosids</taxon>
        <taxon>fabids</taxon>
        <taxon>Fabales</taxon>
        <taxon>Fabaceae</taxon>
        <taxon>Papilionoideae</taxon>
        <taxon>50 kb inversion clade</taxon>
        <taxon>NPAAA clade</taxon>
        <taxon>indigoferoid/millettioid clade</taxon>
        <taxon>Phaseoleae</taxon>
        <taxon>Canavalia</taxon>
    </lineage>
</organism>
<sequence>MRMRCRRAVCILIAEDPNGTEKVEDLVKDFVNNCLTATFSVVVVVRGETRGGGSVDRSSLSRRQVTRVRGTVEILEICIFPTVDTYTTYLMVYLLCVCGMSCVTGKNRKQDKELCPPQISWKTDPQHGLLQPHRAVISKGGGAPLIISPKRKDKISNNHLCFLPSALSSSL</sequence>
<keyword evidence="2" id="KW-1185">Reference proteome</keyword>